<evidence type="ECO:0000313" key="2">
    <source>
        <dbReference type="EMBL" id="PPR07717.1"/>
    </source>
</evidence>
<organism evidence="2 3">
    <name type="scientific">Panaeolus cyanescens</name>
    <dbReference type="NCBI Taxonomy" id="181874"/>
    <lineage>
        <taxon>Eukaryota</taxon>
        <taxon>Fungi</taxon>
        <taxon>Dikarya</taxon>
        <taxon>Basidiomycota</taxon>
        <taxon>Agaricomycotina</taxon>
        <taxon>Agaricomycetes</taxon>
        <taxon>Agaricomycetidae</taxon>
        <taxon>Agaricales</taxon>
        <taxon>Agaricineae</taxon>
        <taxon>Galeropsidaceae</taxon>
        <taxon>Panaeolus</taxon>
    </lineage>
</organism>
<accession>A0A409YXI3</accession>
<sequence>MQRTTIPISNAEPNAPLDDEYPSAVYAQAKLLPLDDVQTLNAKFKLPSYQKAYEACLELQNCRPMMSRLHARILGYFLILAPTLPGLARLVRDICLCRESEDDLLILAAFYKVYLLHPRTFLHKHFSGTRPELVRPKAHQRKSFRTGRRTAMLSLGEPAEEAAFHRASEKNPHTYNIVTPTSTSSNHQQCTFQTENPDEYPLPNPEYLALHATLAEIAQKSGFIYQSMMRRNHFSKYLPWEDIVNLIEKSSLDLGNNPNRLDMMLDSVAQPPMDIVHMEDGRIPNLRPTIIYDDLVLTVSLYIKLPSLEAVQARDPLFQSDGDVQKAYKECLDFEEETLYGNPLGTMVARILGYLMLEAPIVEGCKALSRDILHCHDRIELNDVGKLYMMLFYLFSSKYKSTGKTSNARMRPSFDQCQLMNIMSFVPMSHGATASDNAKKLVAERDGSRCIVTRNAGANFMRANVTENPQGLAFDETMRLIAQVNSPTEVAHILPVSVNKPADTPEEQQIKIQRWGRLSAIIYRYSGIDMTKELNGDNIHRPSNLMTLSLELHRAFDHYELCFEAVPNEVNVYKIRTTVAMKVTGQVVKFTSPRKGLEVPDPRYLKLHECITKVAQYSGFNNKAQILSDTFQGSERSEEDVDRMIRMALVGALTEEEMEDRFERVREKINIYESYSNEELVEQTDQITR</sequence>
<reference evidence="2 3" key="1">
    <citation type="journal article" date="2018" name="Evol. Lett.">
        <title>Horizontal gene cluster transfer increased hallucinogenic mushroom diversity.</title>
        <authorList>
            <person name="Reynolds H.T."/>
            <person name="Vijayakumar V."/>
            <person name="Gluck-Thaler E."/>
            <person name="Korotkin H.B."/>
            <person name="Matheny P.B."/>
            <person name="Slot J.C."/>
        </authorList>
    </citation>
    <scope>NUCLEOTIDE SEQUENCE [LARGE SCALE GENOMIC DNA]</scope>
    <source>
        <strain evidence="2 3">2629</strain>
    </source>
</reference>
<gene>
    <name evidence="2" type="ORF">CVT24_003259</name>
</gene>
<dbReference type="AlphaFoldDB" id="A0A409YXI3"/>
<evidence type="ECO:0000259" key="1">
    <source>
        <dbReference type="Pfam" id="PF13391"/>
    </source>
</evidence>
<proteinExistence type="predicted"/>
<dbReference type="Pfam" id="PF13391">
    <property type="entry name" value="HNH_2"/>
    <property type="match status" value="1"/>
</dbReference>
<dbReference type="EMBL" id="NHTK01000351">
    <property type="protein sequence ID" value="PPR07717.1"/>
    <property type="molecule type" value="Genomic_DNA"/>
</dbReference>
<name>A0A409YXI3_9AGAR</name>
<dbReference type="Proteomes" id="UP000284842">
    <property type="component" value="Unassembled WGS sequence"/>
</dbReference>
<dbReference type="InterPro" id="IPR003615">
    <property type="entry name" value="HNH_nuc"/>
</dbReference>
<protein>
    <recommendedName>
        <fullName evidence="1">HNH nuclease domain-containing protein</fullName>
    </recommendedName>
</protein>
<comment type="caution">
    <text evidence="2">The sequence shown here is derived from an EMBL/GenBank/DDBJ whole genome shotgun (WGS) entry which is preliminary data.</text>
</comment>
<keyword evidence="3" id="KW-1185">Reference proteome</keyword>
<evidence type="ECO:0000313" key="3">
    <source>
        <dbReference type="Proteomes" id="UP000284842"/>
    </source>
</evidence>
<feature type="domain" description="HNH nuclease" evidence="1">
    <location>
        <begin position="485"/>
        <end position="564"/>
    </location>
</feature>
<dbReference type="InParanoid" id="A0A409YXI3"/>
<dbReference type="OrthoDB" id="2104739at2759"/>